<feature type="transmembrane region" description="Helical" evidence="1">
    <location>
        <begin position="79"/>
        <end position="97"/>
    </location>
</feature>
<feature type="transmembrane region" description="Helical" evidence="1">
    <location>
        <begin position="50"/>
        <end position="72"/>
    </location>
</feature>
<dbReference type="EMBL" id="JPKZ01001206">
    <property type="protein sequence ID" value="KHN83265.1"/>
    <property type="molecule type" value="Genomic_DNA"/>
</dbReference>
<dbReference type="Proteomes" id="UP000031036">
    <property type="component" value="Unassembled WGS sequence"/>
</dbReference>
<reference evidence="2 3" key="1">
    <citation type="submission" date="2014-11" db="EMBL/GenBank/DDBJ databases">
        <title>Genetic blueprint of the zoonotic pathogen Toxocara canis.</title>
        <authorList>
            <person name="Zhu X.-Q."/>
            <person name="Korhonen P.K."/>
            <person name="Cai H."/>
            <person name="Young N.D."/>
            <person name="Nejsum P."/>
            <person name="von Samson-Himmelstjerna G."/>
            <person name="Boag P.R."/>
            <person name="Tan P."/>
            <person name="Li Q."/>
            <person name="Min J."/>
            <person name="Yang Y."/>
            <person name="Wang X."/>
            <person name="Fang X."/>
            <person name="Hall R.S."/>
            <person name="Hofmann A."/>
            <person name="Sternberg P.W."/>
            <person name="Jex A.R."/>
            <person name="Gasser R.B."/>
        </authorList>
    </citation>
    <scope>NUCLEOTIDE SEQUENCE [LARGE SCALE GENOMIC DNA]</scope>
    <source>
        <strain evidence="2">PN_DK_2014</strain>
    </source>
</reference>
<dbReference type="OrthoDB" id="5841292at2759"/>
<keyword evidence="1" id="KW-0472">Membrane</keyword>
<protein>
    <submittedName>
        <fullName evidence="2">Uncharacterized protein</fullName>
    </submittedName>
</protein>
<proteinExistence type="predicted"/>
<feature type="transmembrane region" description="Helical" evidence="1">
    <location>
        <begin position="7"/>
        <end position="30"/>
    </location>
</feature>
<evidence type="ECO:0000313" key="2">
    <source>
        <dbReference type="EMBL" id="KHN83265.1"/>
    </source>
</evidence>
<gene>
    <name evidence="2" type="ORF">Tcan_18434</name>
</gene>
<keyword evidence="1" id="KW-1133">Transmembrane helix</keyword>
<comment type="caution">
    <text evidence="2">The sequence shown here is derived from an EMBL/GenBank/DDBJ whole genome shotgun (WGS) entry which is preliminary data.</text>
</comment>
<keyword evidence="3" id="KW-1185">Reference proteome</keyword>
<sequence>MINSRTATWTVFVFELVLSTAAFMASLAIICAQLQSISNYEDRKSPSRTLLVICVVSFLLSLATIFAMIGLASRRPAMILPHILLMAVVLCLCSYRLFEGVFRNGTEFDNDWLMSVTSSTVFTSAQIGALYLEMKVCRDIILLS</sequence>
<name>A0A0B2VQG8_TOXCA</name>
<feature type="transmembrane region" description="Helical" evidence="1">
    <location>
        <begin position="112"/>
        <end position="132"/>
    </location>
</feature>
<keyword evidence="1" id="KW-0812">Transmembrane</keyword>
<evidence type="ECO:0000313" key="3">
    <source>
        <dbReference type="Proteomes" id="UP000031036"/>
    </source>
</evidence>
<accession>A0A0B2VQG8</accession>
<evidence type="ECO:0000256" key="1">
    <source>
        <dbReference type="SAM" id="Phobius"/>
    </source>
</evidence>
<organism evidence="2 3">
    <name type="scientific">Toxocara canis</name>
    <name type="common">Canine roundworm</name>
    <dbReference type="NCBI Taxonomy" id="6265"/>
    <lineage>
        <taxon>Eukaryota</taxon>
        <taxon>Metazoa</taxon>
        <taxon>Ecdysozoa</taxon>
        <taxon>Nematoda</taxon>
        <taxon>Chromadorea</taxon>
        <taxon>Rhabditida</taxon>
        <taxon>Spirurina</taxon>
        <taxon>Ascaridomorpha</taxon>
        <taxon>Ascaridoidea</taxon>
        <taxon>Toxocaridae</taxon>
        <taxon>Toxocara</taxon>
    </lineage>
</organism>
<dbReference type="AlphaFoldDB" id="A0A0B2VQG8"/>